<gene>
    <name evidence="6" type="ORF">TSIB3V08_LOCUS7347</name>
</gene>
<feature type="compositionally biased region" description="Polar residues" evidence="4">
    <location>
        <begin position="100"/>
        <end position="115"/>
    </location>
</feature>
<proteinExistence type="predicted"/>
<evidence type="ECO:0000256" key="3">
    <source>
        <dbReference type="PROSITE-ProRule" id="PRU00339"/>
    </source>
</evidence>
<dbReference type="SMART" id="SM00028">
    <property type="entry name" value="TPR"/>
    <property type="match status" value="3"/>
</dbReference>
<feature type="region of interest" description="Disordered" evidence="4">
    <location>
        <begin position="353"/>
        <end position="393"/>
    </location>
</feature>
<feature type="transmembrane region" description="Helical" evidence="5">
    <location>
        <begin position="283"/>
        <end position="305"/>
    </location>
</feature>
<keyword evidence="1" id="KW-0677">Repeat</keyword>
<accession>A0A7R9AZV1</accession>
<dbReference type="PANTHER" id="PTHR22904:SF532">
    <property type="entry name" value="HEAT SHOCK PROTEIN STI1-LIKE PROTEIN"/>
    <property type="match status" value="1"/>
</dbReference>
<evidence type="ECO:0000256" key="1">
    <source>
        <dbReference type="ARBA" id="ARBA00022737"/>
    </source>
</evidence>
<sequence length="393" mass="43602">MVNPASYYPFGLYALSTNYSNGLGIEKVELEEVNPHLRGGTVENHLGKTTPTETRTSISLSSAVELNTTSALANYATEADQRDVAREVLGVRTPFPPSPSKSKLTGVRSQSNSTGTSLARLHGGGIIHHVGEPATSSACSCSPSCHVPTVEELKQKGNECVRDKKYAESALHYTYAIKLDPGNYSLYSNRSLAFLKMEQYYLALEDAKQTIKLQPDWAKVRGTLKYLGYFRKAEVEFSTDHFSEALQSYTQALKLQPDDPGIRDAILRTTRKMQQDRKADDQYSWLGAGVGIIMGVAIVFADHILTHKPTLTHPLLMALLTIAVAMAGYGVMRGYRYYTKCQRLSLLEAPLDLLGDDTKPAPSREEPQESSKEERTHRYTKAQARQRYKKGKS</sequence>
<keyword evidence="5" id="KW-0472">Membrane</keyword>
<feature type="transmembrane region" description="Helical" evidence="5">
    <location>
        <begin position="311"/>
        <end position="332"/>
    </location>
</feature>
<dbReference type="Gene3D" id="1.25.40.10">
    <property type="entry name" value="Tetratricopeptide repeat domain"/>
    <property type="match status" value="1"/>
</dbReference>
<dbReference type="PROSITE" id="PS50005">
    <property type="entry name" value="TPR"/>
    <property type="match status" value="1"/>
</dbReference>
<dbReference type="InterPro" id="IPR011990">
    <property type="entry name" value="TPR-like_helical_dom_sf"/>
</dbReference>
<dbReference type="EMBL" id="OC003411">
    <property type="protein sequence ID" value="CAD7263265.1"/>
    <property type="molecule type" value="Genomic_DNA"/>
</dbReference>
<dbReference type="PANTHER" id="PTHR22904">
    <property type="entry name" value="TPR REPEAT CONTAINING PROTEIN"/>
    <property type="match status" value="1"/>
</dbReference>
<feature type="compositionally biased region" description="Basic residues" evidence="4">
    <location>
        <begin position="378"/>
        <end position="393"/>
    </location>
</feature>
<keyword evidence="5" id="KW-1133">Transmembrane helix</keyword>
<evidence type="ECO:0000256" key="2">
    <source>
        <dbReference type="ARBA" id="ARBA00022803"/>
    </source>
</evidence>
<dbReference type="AlphaFoldDB" id="A0A7R9AZV1"/>
<reference evidence="6" key="1">
    <citation type="submission" date="2020-11" db="EMBL/GenBank/DDBJ databases">
        <authorList>
            <person name="Tran Van P."/>
        </authorList>
    </citation>
    <scope>NUCLEOTIDE SEQUENCE</scope>
</reference>
<feature type="compositionally biased region" description="Basic and acidic residues" evidence="4">
    <location>
        <begin position="356"/>
        <end position="377"/>
    </location>
</feature>
<feature type="repeat" description="TPR" evidence="3">
    <location>
        <begin position="226"/>
        <end position="259"/>
    </location>
</feature>
<feature type="region of interest" description="Disordered" evidence="4">
    <location>
        <begin position="91"/>
        <end position="115"/>
    </location>
</feature>
<evidence type="ECO:0000256" key="5">
    <source>
        <dbReference type="SAM" id="Phobius"/>
    </source>
</evidence>
<dbReference type="InterPro" id="IPR019734">
    <property type="entry name" value="TPR_rpt"/>
</dbReference>
<evidence type="ECO:0000313" key="6">
    <source>
        <dbReference type="EMBL" id="CAD7263265.1"/>
    </source>
</evidence>
<keyword evidence="5" id="KW-0812">Transmembrane</keyword>
<dbReference type="GO" id="GO:0051879">
    <property type="term" value="F:Hsp90 protein binding"/>
    <property type="evidence" value="ECO:0007669"/>
    <property type="project" value="TreeGrafter"/>
</dbReference>
<name>A0A7R9AZV1_TIMSH</name>
<protein>
    <submittedName>
        <fullName evidence="6">Uncharacterized protein</fullName>
    </submittedName>
</protein>
<keyword evidence="2 3" id="KW-0802">TPR repeat</keyword>
<dbReference type="SUPFAM" id="SSF48452">
    <property type="entry name" value="TPR-like"/>
    <property type="match status" value="1"/>
</dbReference>
<organism evidence="6">
    <name type="scientific">Timema shepardi</name>
    <name type="common">Walking stick</name>
    <dbReference type="NCBI Taxonomy" id="629360"/>
    <lineage>
        <taxon>Eukaryota</taxon>
        <taxon>Metazoa</taxon>
        <taxon>Ecdysozoa</taxon>
        <taxon>Arthropoda</taxon>
        <taxon>Hexapoda</taxon>
        <taxon>Insecta</taxon>
        <taxon>Pterygota</taxon>
        <taxon>Neoptera</taxon>
        <taxon>Polyneoptera</taxon>
        <taxon>Phasmatodea</taxon>
        <taxon>Timematodea</taxon>
        <taxon>Timematoidea</taxon>
        <taxon>Timematidae</taxon>
        <taxon>Timema</taxon>
    </lineage>
</organism>
<evidence type="ECO:0000256" key="4">
    <source>
        <dbReference type="SAM" id="MobiDB-lite"/>
    </source>
</evidence>